<dbReference type="InterPro" id="IPR006683">
    <property type="entry name" value="Thioestr_dom"/>
</dbReference>
<organism evidence="3 4">
    <name type="scientific">Coprobacter fastidiosus</name>
    <dbReference type="NCBI Taxonomy" id="1099853"/>
    <lineage>
        <taxon>Bacteria</taxon>
        <taxon>Pseudomonadati</taxon>
        <taxon>Bacteroidota</taxon>
        <taxon>Bacteroidia</taxon>
        <taxon>Bacteroidales</taxon>
        <taxon>Barnesiellaceae</taxon>
        <taxon>Coprobacter</taxon>
    </lineage>
</organism>
<reference evidence="3 4" key="1">
    <citation type="journal article" date="2018" name="Nat. Biotechnol.">
        <title>A standardized bacterial taxonomy based on genome phylogeny substantially revises the tree of life.</title>
        <authorList>
            <person name="Parks D.H."/>
            <person name="Chuvochina M."/>
            <person name="Waite D.W."/>
            <person name="Rinke C."/>
            <person name="Skarshewski A."/>
            <person name="Chaumeil P.A."/>
            <person name="Hugenholtz P."/>
        </authorList>
    </citation>
    <scope>NUCLEOTIDE SEQUENCE [LARGE SCALE GENOMIC DNA]</scope>
    <source>
        <strain evidence="3">UBA11482</strain>
    </source>
</reference>
<dbReference type="InterPro" id="IPR003736">
    <property type="entry name" value="PAAI_dom"/>
</dbReference>
<dbReference type="PANTHER" id="PTHR42856">
    <property type="entry name" value="ACYL-COENZYME A THIOESTERASE PAAI"/>
    <property type="match status" value="1"/>
</dbReference>
<dbReference type="NCBIfam" id="TIGR00369">
    <property type="entry name" value="unchar_dom_1"/>
    <property type="match status" value="1"/>
</dbReference>
<name>A0A354M2A0_9BACT</name>
<dbReference type="CDD" id="cd03443">
    <property type="entry name" value="PaaI_thioesterase"/>
    <property type="match status" value="1"/>
</dbReference>
<accession>A0A354M2A0</accession>
<comment type="caution">
    <text evidence="3">The sequence shown here is derived from an EMBL/GenBank/DDBJ whole genome shotgun (WGS) entry which is preliminary data.</text>
</comment>
<dbReference type="InterPro" id="IPR029069">
    <property type="entry name" value="HotDog_dom_sf"/>
</dbReference>
<dbReference type="Pfam" id="PF03061">
    <property type="entry name" value="4HBT"/>
    <property type="match status" value="1"/>
</dbReference>
<dbReference type="PANTHER" id="PTHR42856:SF1">
    <property type="entry name" value="ACYL-COENZYME A THIOESTERASE PAAI"/>
    <property type="match status" value="1"/>
</dbReference>
<dbReference type="EMBL" id="DNWC01000085">
    <property type="protein sequence ID" value="HBJ08639.1"/>
    <property type="molecule type" value="Genomic_DNA"/>
</dbReference>
<keyword evidence="1" id="KW-0378">Hydrolase</keyword>
<feature type="domain" description="Thioesterase" evidence="2">
    <location>
        <begin position="43"/>
        <end position="116"/>
    </location>
</feature>
<dbReference type="InterPro" id="IPR052723">
    <property type="entry name" value="Acyl-CoA_thioesterase_PaaI"/>
</dbReference>
<dbReference type="RefSeq" id="WP_009318474.1">
    <property type="nucleotide sequence ID" value="NZ_AP028032.1"/>
</dbReference>
<dbReference type="GeneID" id="92929092"/>
<dbReference type="SUPFAM" id="SSF54637">
    <property type="entry name" value="Thioesterase/thiol ester dehydrase-isomerase"/>
    <property type="match status" value="1"/>
</dbReference>
<gene>
    <name evidence="3" type="ORF">DDY73_06495</name>
</gene>
<evidence type="ECO:0000256" key="1">
    <source>
        <dbReference type="ARBA" id="ARBA00022801"/>
    </source>
</evidence>
<dbReference type="AlphaFoldDB" id="A0A354M2A0"/>
<evidence type="ECO:0000313" key="4">
    <source>
        <dbReference type="Proteomes" id="UP000262954"/>
    </source>
</evidence>
<dbReference type="GO" id="GO:0016289">
    <property type="term" value="F:acyl-CoA hydrolase activity"/>
    <property type="evidence" value="ECO:0007669"/>
    <property type="project" value="UniProtKB-ARBA"/>
</dbReference>
<evidence type="ECO:0000313" key="3">
    <source>
        <dbReference type="EMBL" id="HBJ08639.1"/>
    </source>
</evidence>
<sequence length="126" mass="13786">MDYIEFFKNDRFATEAGITLSEVRPGYAKAKLKINEHHLNAGNVVQGGALFTLADLTIAAAANANGRLAFSIQSDIRFLESATIGETLIAEAQEILLHKTICHYKANITTENGRLIAVCDGICYRK</sequence>
<dbReference type="Proteomes" id="UP000262954">
    <property type="component" value="Unassembled WGS sequence"/>
</dbReference>
<dbReference type="Gene3D" id="3.10.129.10">
    <property type="entry name" value="Hotdog Thioesterase"/>
    <property type="match status" value="1"/>
</dbReference>
<protein>
    <submittedName>
        <fullName evidence="3">PaaI family thioesterase</fullName>
    </submittedName>
</protein>
<evidence type="ECO:0000259" key="2">
    <source>
        <dbReference type="Pfam" id="PF03061"/>
    </source>
</evidence>
<proteinExistence type="predicted"/>